<evidence type="ECO:0000256" key="9">
    <source>
        <dbReference type="ARBA" id="ARBA00031737"/>
    </source>
</evidence>
<evidence type="ECO:0000256" key="4">
    <source>
        <dbReference type="ARBA" id="ARBA00022490"/>
    </source>
</evidence>
<keyword evidence="8" id="KW-0131">Cell cycle</keyword>
<dbReference type="EMBL" id="JAAXPJ010000002">
    <property type="protein sequence ID" value="NKZ10426.1"/>
    <property type="molecule type" value="Genomic_DNA"/>
</dbReference>
<dbReference type="AlphaFoldDB" id="A0A7X6MM35"/>
<organism evidence="11 12">
    <name type="scientific">Mycolicibacterium septicum DSM 44393</name>
    <dbReference type="NCBI Taxonomy" id="1341646"/>
    <lineage>
        <taxon>Bacteria</taxon>
        <taxon>Bacillati</taxon>
        <taxon>Actinomycetota</taxon>
        <taxon>Actinomycetes</taxon>
        <taxon>Mycobacteriales</taxon>
        <taxon>Mycobacteriaceae</taxon>
        <taxon>Mycolicibacterium</taxon>
    </lineage>
</organism>
<evidence type="ECO:0000313" key="12">
    <source>
        <dbReference type="Proteomes" id="UP000518188"/>
    </source>
</evidence>
<comment type="caution">
    <text evidence="11">The sequence shown here is derived from an EMBL/GenBank/DDBJ whole genome shotgun (WGS) entry which is preliminary data.</text>
</comment>
<dbReference type="NCBIfam" id="TIGR03544">
    <property type="entry name" value="DivI1A_domain"/>
    <property type="match status" value="2"/>
</dbReference>
<evidence type="ECO:0000256" key="2">
    <source>
        <dbReference type="ARBA" id="ARBA00009008"/>
    </source>
</evidence>
<comment type="subcellular location">
    <subcellularLocation>
        <location evidence="1">Cytoplasm</location>
    </subcellularLocation>
</comment>
<evidence type="ECO:0000313" key="11">
    <source>
        <dbReference type="EMBL" id="NKZ10426.1"/>
    </source>
</evidence>
<dbReference type="RefSeq" id="WP_044514378.1">
    <property type="nucleotide sequence ID" value="NZ_HG322951.1"/>
</dbReference>
<proteinExistence type="inferred from homology"/>
<protein>
    <recommendedName>
        <fullName evidence="3">Cell wall synthesis protein Wag31</fullName>
    </recommendedName>
    <alternativeName>
        <fullName evidence="9">Antigen 84</fullName>
    </alternativeName>
</protein>
<keyword evidence="7" id="KW-0175">Coiled coil</keyword>
<keyword evidence="4" id="KW-0963">Cytoplasm</keyword>
<dbReference type="GO" id="GO:0008360">
    <property type="term" value="P:regulation of cell shape"/>
    <property type="evidence" value="ECO:0007669"/>
    <property type="project" value="UniProtKB-KW"/>
</dbReference>
<gene>
    <name evidence="11" type="ORF">HGA11_05505</name>
</gene>
<dbReference type="GO" id="GO:0051301">
    <property type="term" value="P:cell division"/>
    <property type="evidence" value="ECO:0007669"/>
    <property type="project" value="UniProtKB-KW"/>
</dbReference>
<evidence type="ECO:0000256" key="5">
    <source>
        <dbReference type="ARBA" id="ARBA00022618"/>
    </source>
</evidence>
<evidence type="ECO:0000256" key="8">
    <source>
        <dbReference type="ARBA" id="ARBA00023306"/>
    </source>
</evidence>
<dbReference type="InterPro" id="IPR019933">
    <property type="entry name" value="DivIVA_domain"/>
</dbReference>
<dbReference type="PANTHER" id="PTHR35794:SF2">
    <property type="entry name" value="CELL DIVISION PROTEIN DIVIVA"/>
    <property type="match status" value="1"/>
</dbReference>
<feature type="region of interest" description="Disordered" evidence="10">
    <location>
        <begin position="1"/>
        <end position="26"/>
    </location>
</feature>
<dbReference type="Gene3D" id="6.10.250.660">
    <property type="match status" value="2"/>
</dbReference>
<evidence type="ECO:0000256" key="10">
    <source>
        <dbReference type="SAM" id="MobiDB-lite"/>
    </source>
</evidence>
<keyword evidence="6" id="KW-0133">Cell shape</keyword>
<evidence type="ECO:0000256" key="1">
    <source>
        <dbReference type="ARBA" id="ARBA00004496"/>
    </source>
</evidence>
<name>A0A7X6MM35_9MYCO</name>
<evidence type="ECO:0000256" key="6">
    <source>
        <dbReference type="ARBA" id="ARBA00022960"/>
    </source>
</evidence>
<dbReference type="GeneID" id="300560205"/>
<evidence type="ECO:0000256" key="3">
    <source>
        <dbReference type="ARBA" id="ARBA00018787"/>
    </source>
</evidence>
<evidence type="ECO:0000256" key="7">
    <source>
        <dbReference type="ARBA" id="ARBA00023054"/>
    </source>
</evidence>
<dbReference type="GO" id="GO:0005737">
    <property type="term" value="C:cytoplasm"/>
    <property type="evidence" value="ECO:0007669"/>
    <property type="project" value="UniProtKB-SubCell"/>
</dbReference>
<dbReference type="InterPro" id="IPR007793">
    <property type="entry name" value="DivIVA_fam"/>
</dbReference>
<reference evidence="11 12" key="1">
    <citation type="submission" date="2020-04" db="EMBL/GenBank/DDBJ databases">
        <title>MicrobeNet Type strains.</title>
        <authorList>
            <person name="Nicholson A.C."/>
        </authorList>
    </citation>
    <scope>NUCLEOTIDE SEQUENCE [LARGE SCALE GENOMIC DNA]</scope>
    <source>
        <strain evidence="11 12">ATCC 700731</strain>
    </source>
</reference>
<dbReference type="Proteomes" id="UP000518188">
    <property type="component" value="Unassembled WGS sequence"/>
</dbReference>
<accession>A0A7X6MM35</accession>
<dbReference type="PANTHER" id="PTHR35794">
    <property type="entry name" value="CELL DIVISION PROTEIN DIVIVA"/>
    <property type="match status" value="1"/>
</dbReference>
<sequence>MTRMTGGLTAEDVRSTEFSKPPLGKRGYDKKSVDDFLALVARRLDGRGHLGADDVRNIAFPRPPLFQRGYAEDDVDALLDAVVATLEQ</sequence>
<keyword evidence="5" id="KW-0132">Cell division</keyword>
<comment type="similarity">
    <text evidence="2">Belongs to the DivIVA family.</text>
</comment>